<dbReference type="EMBL" id="VZPU01000203">
    <property type="protein sequence ID" value="KAB0475783.1"/>
    <property type="molecule type" value="Genomic_DNA"/>
</dbReference>
<dbReference type="RefSeq" id="WP_151098755.1">
    <property type="nucleotide sequence ID" value="NZ_VZPU01000203.1"/>
</dbReference>
<proteinExistence type="predicted"/>
<feature type="domain" description="Transposase InsH N-terminal" evidence="1">
    <location>
        <begin position="3"/>
        <end position="64"/>
    </location>
</feature>
<dbReference type="InterPro" id="IPR008490">
    <property type="entry name" value="Transposase_InsH_N"/>
</dbReference>
<evidence type="ECO:0000313" key="2">
    <source>
        <dbReference type="EMBL" id="KAB0475783.1"/>
    </source>
</evidence>
<comment type="caution">
    <text evidence="2">The sequence shown here is derived from an EMBL/GenBank/DDBJ whole genome shotgun (WGS) entry which is preliminary data.</text>
</comment>
<feature type="non-terminal residue" evidence="2">
    <location>
        <position position="139"/>
    </location>
</feature>
<protein>
    <submittedName>
        <fullName evidence="2">Transposase</fullName>
    </submittedName>
</protein>
<dbReference type="Pfam" id="PF05598">
    <property type="entry name" value="DUF772"/>
    <property type="match status" value="1"/>
</dbReference>
<dbReference type="PANTHER" id="PTHR33408:SF2">
    <property type="entry name" value="TRANSPOSASE DDE DOMAIN-CONTAINING PROTEIN"/>
    <property type="match status" value="1"/>
</dbReference>
<sequence>MDTYDGIGAPPYSPKMLLSLVVFAYINGVYSCRGIADALKYDVRYMWICGGKQLSFATINRFRSNHMIKCIDFYFDAVVSILVEKGVISLEEQYVDGTKIESKANKYTFVWKKTVEKNRAKLLEKTSAALAQIKEQIRL</sequence>
<dbReference type="OrthoDB" id="9182628at2"/>
<name>A0A643CXR1_PSEVA</name>
<organism evidence="2">
    <name type="scientific">Pseudomonas vancouverensis</name>
    <dbReference type="NCBI Taxonomy" id="95300"/>
    <lineage>
        <taxon>Bacteria</taxon>
        <taxon>Pseudomonadati</taxon>
        <taxon>Pseudomonadota</taxon>
        <taxon>Gammaproteobacteria</taxon>
        <taxon>Pseudomonadales</taxon>
        <taxon>Pseudomonadaceae</taxon>
        <taxon>Pseudomonas</taxon>
    </lineage>
</organism>
<dbReference type="AlphaFoldDB" id="A0A643CXR1"/>
<gene>
    <name evidence="2" type="ORF">F7R09_30940</name>
</gene>
<evidence type="ECO:0000259" key="1">
    <source>
        <dbReference type="Pfam" id="PF05598"/>
    </source>
</evidence>
<dbReference type="PANTHER" id="PTHR33408">
    <property type="entry name" value="TRANSPOSASE"/>
    <property type="match status" value="1"/>
</dbReference>
<reference evidence="2" key="1">
    <citation type="submission" date="2019-09" db="EMBL/GenBank/DDBJ databases">
        <title>Draft genome sequences of 48 bacterial type strains from the CCUG.</title>
        <authorList>
            <person name="Tunovic T."/>
            <person name="Pineiro-Iglesias B."/>
            <person name="Unosson C."/>
            <person name="Inganas E."/>
            <person name="Ohlen M."/>
            <person name="Cardew S."/>
            <person name="Jensie-Markopoulos S."/>
            <person name="Salva-Serra F."/>
            <person name="Jaen-Luchoro D."/>
            <person name="Karlsson R."/>
            <person name="Svensson-Stadler L."/>
            <person name="Chun J."/>
            <person name="Moore E."/>
        </authorList>
    </citation>
    <scope>NUCLEOTIDE SEQUENCE</scope>
    <source>
        <strain evidence="2">CCUG 49675</strain>
    </source>
</reference>
<accession>A0A643CXR1</accession>